<evidence type="ECO:0000256" key="1">
    <source>
        <dbReference type="ARBA" id="ARBA00009437"/>
    </source>
</evidence>
<comment type="similarity">
    <text evidence="1">Belongs to the LysR transcriptional regulatory family.</text>
</comment>
<organism evidence="7 8">
    <name type="scientific">Aureimonas pseudogalii</name>
    <dbReference type="NCBI Taxonomy" id="1744844"/>
    <lineage>
        <taxon>Bacteria</taxon>
        <taxon>Pseudomonadati</taxon>
        <taxon>Pseudomonadota</taxon>
        <taxon>Alphaproteobacteria</taxon>
        <taxon>Hyphomicrobiales</taxon>
        <taxon>Aurantimonadaceae</taxon>
        <taxon>Aureimonas</taxon>
    </lineage>
</organism>
<evidence type="ECO:0000259" key="6">
    <source>
        <dbReference type="PROSITE" id="PS50931"/>
    </source>
</evidence>
<protein>
    <submittedName>
        <fullName evidence="7">LysR family hydrogen peroxide-inducible transcriptional activator</fullName>
    </submittedName>
</protein>
<dbReference type="AlphaFoldDB" id="A0A7W6EEB2"/>
<comment type="caution">
    <text evidence="7">The sequence shown here is derived from an EMBL/GenBank/DDBJ whole genome shotgun (WGS) entry which is preliminary data.</text>
</comment>
<evidence type="ECO:0000256" key="2">
    <source>
        <dbReference type="ARBA" id="ARBA00023015"/>
    </source>
</evidence>
<dbReference type="InterPro" id="IPR036388">
    <property type="entry name" value="WH-like_DNA-bd_sf"/>
</dbReference>
<evidence type="ECO:0000256" key="4">
    <source>
        <dbReference type="ARBA" id="ARBA00023159"/>
    </source>
</evidence>
<dbReference type="EMBL" id="JACIEK010000001">
    <property type="protein sequence ID" value="MBB3997080.1"/>
    <property type="molecule type" value="Genomic_DNA"/>
</dbReference>
<dbReference type="FunFam" id="1.10.10.10:FF:000001">
    <property type="entry name" value="LysR family transcriptional regulator"/>
    <property type="match status" value="1"/>
</dbReference>
<dbReference type="PROSITE" id="PS50931">
    <property type="entry name" value="HTH_LYSR"/>
    <property type="match status" value="1"/>
</dbReference>
<dbReference type="SUPFAM" id="SSF53850">
    <property type="entry name" value="Periplasmic binding protein-like II"/>
    <property type="match status" value="1"/>
</dbReference>
<sequence>MFSLRQFRAFEAVAATGHFGAAARLLHVSQPALSAQVAAMEETFGGPLLERRPGGAVLTRDGEEVLARVRHILAEVRDLETLGRACGEVLTGRLRIGLIATVAPYLLPTLLPALARAHPGLDCEIRESVTDTLARDVAAGDLDCVVLALPFAEPGLQTIELFEDRFHLAIPEAERERFQGAVSVGALASERLILLEEGHCLRDQALKICGLVEARALASLGATSLATILRMVAGGLGATLIPEMAVEAESRGGGIRVLPFQAPSPSRTLALAFRGSVARRRDFEALADLIRALPRGAGPAAAA</sequence>
<dbReference type="Pfam" id="PF03466">
    <property type="entry name" value="LysR_substrate"/>
    <property type="match status" value="1"/>
</dbReference>
<dbReference type="Pfam" id="PF00126">
    <property type="entry name" value="HTH_1"/>
    <property type="match status" value="1"/>
</dbReference>
<dbReference type="RefSeq" id="WP_183198256.1">
    <property type="nucleotide sequence ID" value="NZ_JACIEK010000001.1"/>
</dbReference>
<evidence type="ECO:0000256" key="3">
    <source>
        <dbReference type="ARBA" id="ARBA00023125"/>
    </source>
</evidence>
<keyword evidence="3" id="KW-0238">DNA-binding</keyword>
<keyword evidence="2" id="KW-0805">Transcription regulation</keyword>
<dbReference type="CDD" id="cd08411">
    <property type="entry name" value="PBP2_OxyR"/>
    <property type="match status" value="1"/>
</dbReference>
<dbReference type="SUPFAM" id="SSF46785">
    <property type="entry name" value="Winged helix' DNA-binding domain"/>
    <property type="match status" value="1"/>
</dbReference>
<dbReference type="PANTHER" id="PTHR30346:SF26">
    <property type="entry name" value="HYDROGEN PEROXIDE-INDUCIBLE GENES ACTIVATOR"/>
    <property type="match status" value="1"/>
</dbReference>
<dbReference type="InterPro" id="IPR005119">
    <property type="entry name" value="LysR_subst-bd"/>
</dbReference>
<evidence type="ECO:0000313" key="8">
    <source>
        <dbReference type="Proteomes" id="UP000542776"/>
    </source>
</evidence>
<dbReference type="Gene3D" id="1.10.10.10">
    <property type="entry name" value="Winged helix-like DNA-binding domain superfamily/Winged helix DNA-binding domain"/>
    <property type="match status" value="1"/>
</dbReference>
<dbReference type="Gene3D" id="3.40.190.10">
    <property type="entry name" value="Periplasmic binding protein-like II"/>
    <property type="match status" value="2"/>
</dbReference>
<dbReference type="Proteomes" id="UP000542776">
    <property type="component" value="Unassembled WGS sequence"/>
</dbReference>
<feature type="domain" description="HTH lysR-type" evidence="6">
    <location>
        <begin position="2"/>
        <end position="59"/>
    </location>
</feature>
<accession>A0A7W6EEB2</accession>
<dbReference type="PRINTS" id="PR00039">
    <property type="entry name" value="HTHLYSR"/>
</dbReference>
<keyword evidence="5" id="KW-0804">Transcription</keyword>
<name>A0A7W6EEB2_9HYPH</name>
<gene>
    <name evidence="7" type="ORF">GGR04_000901</name>
</gene>
<proteinExistence type="inferred from homology"/>
<dbReference type="PANTHER" id="PTHR30346">
    <property type="entry name" value="TRANSCRIPTIONAL DUAL REGULATOR HCAR-RELATED"/>
    <property type="match status" value="1"/>
</dbReference>
<dbReference type="InterPro" id="IPR036390">
    <property type="entry name" value="WH_DNA-bd_sf"/>
</dbReference>
<dbReference type="GO" id="GO:0003700">
    <property type="term" value="F:DNA-binding transcription factor activity"/>
    <property type="evidence" value="ECO:0007669"/>
    <property type="project" value="InterPro"/>
</dbReference>
<dbReference type="GO" id="GO:0032993">
    <property type="term" value="C:protein-DNA complex"/>
    <property type="evidence" value="ECO:0007669"/>
    <property type="project" value="TreeGrafter"/>
</dbReference>
<keyword evidence="8" id="KW-1185">Reference proteome</keyword>
<evidence type="ECO:0000256" key="5">
    <source>
        <dbReference type="ARBA" id="ARBA00023163"/>
    </source>
</evidence>
<reference evidence="7 8" key="1">
    <citation type="submission" date="2020-08" db="EMBL/GenBank/DDBJ databases">
        <title>Genomic Encyclopedia of Type Strains, Phase IV (KMG-IV): sequencing the most valuable type-strain genomes for metagenomic binning, comparative biology and taxonomic classification.</title>
        <authorList>
            <person name="Goeker M."/>
        </authorList>
    </citation>
    <scope>NUCLEOTIDE SEQUENCE [LARGE SCALE GENOMIC DNA]</scope>
    <source>
        <strain evidence="7 8">DSM 102238</strain>
    </source>
</reference>
<keyword evidence="4" id="KW-0010">Activator</keyword>
<dbReference type="GO" id="GO:0003677">
    <property type="term" value="F:DNA binding"/>
    <property type="evidence" value="ECO:0007669"/>
    <property type="project" value="UniProtKB-KW"/>
</dbReference>
<evidence type="ECO:0000313" key="7">
    <source>
        <dbReference type="EMBL" id="MBB3997080.1"/>
    </source>
</evidence>
<dbReference type="InterPro" id="IPR000847">
    <property type="entry name" value="LysR_HTH_N"/>
</dbReference>